<dbReference type="PANTHER" id="PTHR42899">
    <property type="entry name" value="SPERMATOGENESIS-ASSOCIATED PROTEIN 20"/>
    <property type="match status" value="1"/>
</dbReference>
<reference evidence="1" key="2">
    <citation type="submission" date="2023-05" db="EMBL/GenBank/DDBJ databases">
        <authorList>
            <person name="Fouks B."/>
        </authorList>
    </citation>
    <scope>NUCLEOTIDE SEQUENCE</scope>
    <source>
        <strain evidence="1">Stay&amp;Tobe</strain>
        <tissue evidence="1">Testes</tissue>
    </source>
</reference>
<feature type="non-terminal residue" evidence="1">
    <location>
        <position position="1"/>
    </location>
</feature>
<sequence>QDGAEPSGNSVAASNLLRLSALLDRGELRDKAARMFTAFTTRLSRVPIALPELTSALMLYHDTPILVFVAGPPDATDTRELVSVINSRLIPGRILALADGRDDNVLYRRCEIIKRMKPVGGRATAYVCRHQTCSLPADNSADMKSYCDFKVIITVGWIKYRHDHLFPNKDTEIPTCANFATTCYSQNSRSTNNEDTMTIWKNELSGDFIYINS</sequence>
<dbReference type="EMBL" id="JASPKZ010007149">
    <property type="protein sequence ID" value="KAJ9586528.1"/>
    <property type="molecule type" value="Genomic_DNA"/>
</dbReference>
<dbReference type="InterPro" id="IPR024705">
    <property type="entry name" value="Ssp411"/>
</dbReference>
<organism evidence="1 2">
    <name type="scientific">Diploptera punctata</name>
    <name type="common">Pacific beetle cockroach</name>
    <dbReference type="NCBI Taxonomy" id="6984"/>
    <lineage>
        <taxon>Eukaryota</taxon>
        <taxon>Metazoa</taxon>
        <taxon>Ecdysozoa</taxon>
        <taxon>Arthropoda</taxon>
        <taxon>Hexapoda</taxon>
        <taxon>Insecta</taxon>
        <taxon>Pterygota</taxon>
        <taxon>Neoptera</taxon>
        <taxon>Polyneoptera</taxon>
        <taxon>Dictyoptera</taxon>
        <taxon>Blattodea</taxon>
        <taxon>Blaberoidea</taxon>
        <taxon>Blaberidae</taxon>
        <taxon>Diplopterinae</taxon>
        <taxon>Diploptera</taxon>
    </lineage>
</organism>
<evidence type="ECO:0000313" key="1">
    <source>
        <dbReference type="EMBL" id="KAJ9586528.1"/>
    </source>
</evidence>
<dbReference type="Proteomes" id="UP001233999">
    <property type="component" value="Unassembled WGS sequence"/>
</dbReference>
<accession>A0AAD8EDP3</accession>
<feature type="non-terminal residue" evidence="1">
    <location>
        <position position="213"/>
    </location>
</feature>
<dbReference type="PANTHER" id="PTHR42899:SF1">
    <property type="entry name" value="SPERMATOGENESIS-ASSOCIATED PROTEIN 20"/>
    <property type="match status" value="1"/>
</dbReference>
<evidence type="ECO:0000313" key="2">
    <source>
        <dbReference type="Proteomes" id="UP001233999"/>
    </source>
</evidence>
<comment type="caution">
    <text evidence="1">The sequence shown here is derived from an EMBL/GenBank/DDBJ whole genome shotgun (WGS) entry which is preliminary data.</text>
</comment>
<protein>
    <submittedName>
        <fullName evidence="1">Uncharacterized protein</fullName>
    </submittedName>
</protein>
<name>A0AAD8EDP3_DIPPU</name>
<dbReference type="AlphaFoldDB" id="A0AAD8EDP3"/>
<proteinExistence type="predicted"/>
<keyword evidence="2" id="KW-1185">Reference proteome</keyword>
<gene>
    <name evidence="1" type="ORF">L9F63_019825</name>
</gene>
<reference evidence="1" key="1">
    <citation type="journal article" date="2023" name="IScience">
        <title>Live-bearing cockroach genome reveals convergent evolutionary mechanisms linked to viviparity in insects and beyond.</title>
        <authorList>
            <person name="Fouks B."/>
            <person name="Harrison M.C."/>
            <person name="Mikhailova A.A."/>
            <person name="Marchal E."/>
            <person name="English S."/>
            <person name="Carruthers M."/>
            <person name="Jennings E.C."/>
            <person name="Chiamaka E.L."/>
            <person name="Frigard R.A."/>
            <person name="Pippel M."/>
            <person name="Attardo G.M."/>
            <person name="Benoit J.B."/>
            <person name="Bornberg-Bauer E."/>
            <person name="Tobe S.S."/>
        </authorList>
    </citation>
    <scope>NUCLEOTIDE SEQUENCE</scope>
    <source>
        <strain evidence="1">Stay&amp;Tobe</strain>
    </source>
</reference>